<dbReference type="EMBL" id="BKCJ010342955">
    <property type="protein sequence ID" value="GEZ92562.1"/>
    <property type="molecule type" value="Genomic_DNA"/>
</dbReference>
<feature type="non-terminal residue" evidence="2">
    <location>
        <position position="1"/>
    </location>
</feature>
<reference evidence="2" key="1">
    <citation type="journal article" date="2019" name="Sci. Rep.">
        <title>Draft genome of Tanacetum cinerariifolium, the natural source of mosquito coil.</title>
        <authorList>
            <person name="Yamashiro T."/>
            <person name="Shiraishi A."/>
            <person name="Satake H."/>
            <person name="Nakayama K."/>
        </authorList>
    </citation>
    <scope>NUCLEOTIDE SEQUENCE</scope>
</reference>
<sequence>ILMLILTDMVMTSSAPESDARPSNFIPKKGSLIDKFYESQTIDSATTQNIYIPKWHATNDVLLDNADFCRQLLDHLAVVQQRDAKIVALKARLELVEKEAAEVVVLCGYVSKLETWTVARSEEVDAPNKHNVELLGKVAGEAKLREEFKSFQDAKACRFEEKSVKLDARIAAVRRDIDNDLVISLAIDKGIQEGLEVGIEHEKAGRSLTQVEAYDLGVKAKYVPLVHDFKNVSFTFLYELESLKDSLKDDHGNKMPLFDVGLAVRMAVEARGLCSPSSSTLGGGGIPTLP</sequence>
<dbReference type="AlphaFoldDB" id="A0A699IWW2"/>
<organism evidence="2">
    <name type="scientific">Tanacetum cinerariifolium</name>
    <name type="common">Dalmatian daisy</name>
    <name type="synonym">Chrysanthemum cinerariifolium</name>
    <dbReference type="NCBI Taxonomy" id="118510"/>
    <lineage>
        <taxon>Eukaryota</taxon>
        <taxon>Viridiplantae</taxon>
        <taxon>Streptophyta</taxon>
        <taxon>Embryophyta</taxon>
        <taxon>Tracheophyta</taxon>
        <taxon>Spermatophyta</taxon>
        <taxon>Magnoliopsida</taxon>
        <taxon>eudicotyledons</taxon>
        <taxon>Gunneridae</taxon>
        <taxon>Pentapetalae</taxon>
        <taxon>asterids</taxon>
        <taxon>campanulids</taxon>
        <taxon>Asterales</taxon>
        <taxon>Asteraceae</taxon>
        <taxon>Asteroideae</taxon>
        <taxon>Anthemideae</taxon>
        <taxon>Anthemidinae</taxon>
        <taxon>Tanacetum</taxon>
    </lineage>
</organism>
<evidence type="ECO:0000256" key="1">
    <source>
        <dbReference type="SAM" id="SignalP"/>
    </source>
</evidence>
<feature type="signal peptide" evidence="1">
    <location>
        <begin position="1"/>
        <end position="20"/>
    </location>
</feature>
<keyword evidence="1" id="KW-0732">Signal</keyword>
<comment type="caution">
    <text evidence="2">The sequence shown here is derived from an EMBL/GenBank/DDBJ whole genome shotgun (WGS) entry which is preliminary data.</text>
</comment>
<accession>A0A699IWW2</accession>
<proteinExistence type="predicted"/>
<name>A0A699IWW2_TANCI</name>
<gene>
    <name evidence="2" type="ORF">Tci_564535</name>
</gene>
<feature type="chain" id="PRO_5025665002" evidence="1">
    <location>
        <begin position="21"/>
        <end position="290"/>
    </location>
</feature>
<evidence type="ECO:0000313" key="2">
    <source>
        <dbReference type="EMBL" id="GEZ92562.1"/>
    </source>
</evidence>
<protein>
    <submittedName>
        <fullName evidence="2">Uncharacterized protein</fullName>
    </submittedName>
</protein>